<gene>
    <name evidence="3" type="ORF">SAMN04487995_4884</name>
</gene>
<reference evidence="3 4" key="1">
    <citation type="submission" date="2016-10" db="EMBL/GenBank/DDBJ databases">
        <authorList>
            <person name="de Groot N.N."/>
        </authorList>
    </citation>
    <scope>NUCLEOTIDE SEQUENCE [LARGE SCALE GENOMIC DNA]</scope>
    <source>
        <strain evidence="3 4">DSM 19938</strain>
    </source>
</reference>
<dbReference type="InterPro" id="IPR036388">
    <property type="entry name" value="WH-like_DNA-bd_sf"/>
</dbReference>
<protein>
    <submittedName>
        <fullName evidence="3">Methylated-DNA-protein-cysteine methyltransferase related protein</fullName>
    </submittedName>
</protein>
<keyword evidence="1" id="KW-0227">DNA damage</keyword>
<dbReference type="STRING" id="408657.SAMN04487995_4884"/>
<dbReference type="Proteomes" id="UP000199532">
    <property type="component" value="Unassembled WGS sequence"/>
</dbReference>
<dbReference type="Pfam" id="PF01035">
    <property type="entry name" value="DNA_binding_1"/>
    <property type="match status" value="1"/>
</dbReference>
<name>A0A1H6ZFJ9_9BACT</name>
<dbReference type="InterPro" id="IPR014048">
    <property type="entry name" value="MethylDNA_cys_MeTrfase_DNA-bd"/>
</dbReference>
<dbReference type="RefSeq" id="WP_090339246.1">
    <property type="nucleotide sequence ID" value="NZ_FNXY01000008.1"/>
</dbReference>
<dbReference type="GO" id="GO:0008168">
    <property type="term" value="F:methyltransferase activity"/>
    <property type="evidence" value="ECO:0007669"/>
    <property type="project" value="UniProtKB-KW"/>
</dbReference>
<dbReference type="GO" id="GO:0006281">
    <property type="term" value="P:DNA repair"/>
    <property type="evidence" value="ECO:0007669"/>
    <property type="project" value="InterPro"/>
</dbReference>
<keyword evidence="3" id="KW-0808">Transferase</keyword>
<keyword evidence="4" id="KW-1185">Reference proteome</keyword>
<accession>A0A1H6ZFJ9</accession>
<dbReference type="OrthoDB" id="9132167at2"/>
<dbReference type="PANTHER" id="PTHR42942:SF1">
    <property type="entry name" value="ALKYLTRANSFERASE-LIKE PROTEIN 1"/>
    <property type="match status" value="1"/>
</dbReference>
<dbReference type="CDD" id="cd06445">
    <property type="entry name" value="ATase"/>
    <property type="match status" value="1"/>
</dbReference>
<dbReference type="AlphaFoldDB" id="A0A1H6ZFJ9"/>
<dbReference type="Gene3D" id="1.10.10.10">
    <property type="entry name" value="Winged helix-like DNA-binding domain superfamily/Winged helix DNA-binding domain"/>
    <property type="match status" value="1"/>
</dbReference>
<proteinExistence type="predicted"/>
<evidence type="ECO:0000313" key="4">
    <source>
        <dbReference type="Proteomes" id="UP000199532"/>
    </source>
</evidence>
<feature type="domain" description="Methylated-DNA-[protein]-cysteine S-methyltransferase DNA binding" evidence="2">
    <location>
        <begin position="17"/>
        <end position="99"/>
    </location>
</feature>
<evidence type="ECO:0000256" key="1">
    <source>
        <dbReference type="ARBA" id="ARBA00022763"/>
    </source>
</evidence>
<dbReference type="SUPFAM" id="SSF46767">
    <property type="entry name" value="Methylated DNA-protein cysteine methyltransferase, C-terminal domain"/>
    <property type="match status" value="1"/>
</dbReference>
<dbReference type="GO" id="GO:0032259">
    <property type="term" value="P:methylation"/>
    <property type="evidence" value="ECO:0007669"/>
    <property type="project" value="UniProtKB-KW"/>
</dbReference>
<dbReference type="InterPro" id="IPR036217">
    <property type="entry name" value="MethylDNA_cys_MeTrfase_DNAb"/>
</dbReference>
<dbReference type="InterPro" id="IPR052520">
    <property type="entry name" value="ATL_DNA_repair"/>
</dbReference>
<sequence length="121" mass="13756">MSAKKPEKIREPNPKNDFFDNVYDVVRLIPPGRVTSYGAIAAYLGSKRGARMVGWAMGNSYTQHNVPAHRVVNRNGLLSAKHLFETPTAMQERLESEGVDVKNDVVQNWQKTFWDPEKELL</sequence>
<evidence type="ECO:0000313" key="3">
    <source>
        <dbReference type="EMBL" id="SEJ47635.1"/>
    </source>
</evidence>
<keyword evidence="3" id="KW-0489">Methyltransferase</keyword>
<evidence type="ECO:0000259" key="2">
    <source>
        <dbReference type="Pfam" id="PF01035"/>
    </source>
</evidence>
<organism evidence="3 4">
    <name type="scientific">Dyadobacter koreensis</name>
    <dbReference type="NCBI Taxonomy" id="408657"/>
    <lineage>
        <taxon>Bacteria</taxon>
        <taxon>Pseudomonadati</taxon>
        <taxon>Bacteroidota</taxon>
        <taxon>Cytophagia</taxon>
        <taxon>Cytophagales</taxon>
        <taxon>Spirosomataceae</taxon>
        <taxon>Dyadobacter</taxon>
    </lineage>
</organism>
<dbReference type="PANTHER" id="PTHR42942">
    <property type="entry name" value="6-O-METHYLGUANINE DNA METHYLTRANSFERASE"/>
    <property type="match status" value="1"/>
</dbReference>
<dbReference type="EMBL" id="FNXY01000008">
    <property type="protein sequence ID" value="SEJ47635.1"/>
    <property type="molecule type" value="Genomic_DNA"/>
</dbReference>